<comment type="subcellular location">
    <subcellularLocation>
        <location evidence="1">Cell membrane</location>
    </subcellularLocation>
</comment>
<dbReference type="InterPro" id="IPR043128">
    <property type="entry name" value="Rev_trsase/Diguanyl_cyclase"/>
</dbReference>
<keyword evidence="4" id="KW-1133">Transmembrane helix</keyword>
<dbReference type="AlphaFoldDB" id="A0A2W0C348"/>
<dbReference type="Proteomes" id="UP000247459">
    <property type="component" value="Unassembled WGS sequence"/>
</dbReference>
<dbReference type="SUPFAM" id="SSF55073">
    <property type="entry name" value="Nucleotide cyclase"/>
    <property type="match status" value="1"/>
</dbReference>
<organism evidence="7 8">
    <name type="scientific">Paenibacillus illinoisensis</name>
    <dbReference type="NCBI Taxonomy" id="59845"/>
    <lineage>
        <taxon>Bacteria</taxon>
        <taxon>Bacillati</taxon>
        <taxon>Bacillota</taxon>
        <taxon>Bacilli</taxon>
        <taxon>Bacillales</taxon>
        <taxon>Paenibacillaceae</taxon>
        <taxon>Paenibacillus</taxon>
    </lineage>
</organism>
<dbReference type="Pfam" id="PF00672">
    <property type="entry name" value="HAMP"/>
    <property type="match status" value="1"/>
</dbReference>
<evidence type="ECO:0000313" key="7">
    <source>
        <dbReference type="EMBL" id="PYY26520.1"/>
    </source>
</evidence>
<evidence type="ECO:0000259" key="5">
    <source>
        <dbReference type="PROSITE" id="PS50885"/>
    </source>
</evidence>
<evidence type="ECO:0000313" key="8">
    <source>
        <dbReference type="Proteomes" id="UP000247459"/>
    </source>
</evidence>
<evidence type="ECO:0000259" key="6">
    <source>
        <dbReference type="PROSITE" id="PS50887"/>
    </source>
</evidence>
<keyword evidence="2" id="KW-1003">Cell membrane</keyword>
<keyword evidence="4" id="KW-0812">Transmembrane</keyword>
<evidence type="ECO:0000256" key="3">
    <source>
        <dbReference type="ARBA" id="ARBA00023136"/>
    </source>
</evidence>
<evidence type="ECO:0000256" key="2">
    <source>
        <dbReference type="ARBA" id="ARBA00022475"/>
    </source>
</evidence>
<dbReference type="NCBIfam" id="TIGR00254">
    <property type="entry name" value="GGDEF"/>
    <property type="match status" value="1"/>
</dbReference>
<comment type="caution">
    <text evidence="7">The sequence shown here is derived from an EMBL/GenBank/DDBJ whole genome shotgun (WGS) entry which is preliminary data.</text>
</comment>
<dbReference type="Gene3D" id="6.10.340.10">
    <property type="match status" value="1"/>
</dbReference>
<dbReference type="GO" id="GO:0007165">
    <property type="term" value="P:signal transduction"/>
    <property type="evidence" value="ECO:0007669"/>
    <property type="project" value="InterPro"/>
</dbReference>
<evidence type="ECO:0000256" key="4">
    <source>
        <dbReference type="SAM" id="Phobius"/>
    </source>
</evidence>
<feature type="transmembrane region" description="Helical" evidence="4">
    <location>
        <begin position="292"/>
        <end position="314"/>
    </location>
</feature>
<accession>A0A2W0C348</accession>
<dbReference type="SMART" id="SM00304">
    <property type="entry name" value="HAMP"/>
    <property type="match status" value="1"/>
</dbReference>
<dbReference type="PROSITE" id="PS50887">
    <property type="entry name" value="GGDEF"/>
    <property type="match status" value="1"/>
</dbReference>
<dbReference type="SUPFAM" id="SSF103190">
    <property type="entry name" value="Sensory domain-like"/>
    <property type="match status" value="1"/>
</dbReference>
<dbReference type="PROSITE" id="PS50885">
    <property type="entry name" value="HAMP"/>
    <property type="match status" value="1"/>
</dbReference>
<feature type="domain" description="HAMP" evidence="5">
    <location>
        <begin position="316"/>
        <end position="368"/>
    </location>
</feature>
<dbReference type="InterPro" id="IPR000160">
    <property type="entry name" value="GGDEF_dom"/>
</dbReference>
<proteinExistence type="predicted"/>
<gene>
    <name evidence="7" type="ORF">PIL02S_05930</name>
</gene>
<dbReference type="SMART" id="SM00267">
    <property type="entry name" value="GGDEF"/>
    <property type="match status" value="1"/>
</dbReference>
<dbReference type="InterPro" id="IPR003660">
    <property type="entry name" value="HAMP_dom"/>
</dbReference>
<dbReference type="CDD" id="cd12914">
    <property type="entry name" value="PDC1_DGC_like"/>
    <property type="match status" value="1"/>
</dbReference>
<dbReference type="OrthoDB" id="9759607at2"/>
<dbReference type="RefSeq" id="WP_110822464.1">
    <property type="nucleotide sequence ID" value="NZ_PRLG01000029.1"/>
</dbReference>
<dbReference type="InterPro" id="IPR029787">
    <property type="entry name" value="Nucleotide_cyclase"/>
</dbReference>
<dbReference type="InterPro" id="IPR029151">
    <property type="entry name" value="Sensor-like_sf"/>
</dbReference>
<dbReference type="GO" id="GO:0005886">
    <property type="term" value="C:plasma membrane"/>
    <property type="evidence" value="ECO:0007669"/>
    <property type="project" value="UniProtKB-SubCell"/>
</dbReference>
<dbReference type="InterPro" id="IPR052163">
    <property type="entry name" value="DGC-Regulatory_Protein"/>
</dbReference>
<dbReference type="Pfam" id="PF00990">
    <property type="entry name" value="GGDEF"/>
    <property type="match status" value="1"/>
</dbReference>
<sequence length="554" mass="61888">MSYKLRTILTVTFAILSLLVTLTIGYIFSQKSAVAVETEIGHSLTSTASQTTDKLDRFMWARSGELELLGQMAALEDRFEPADIQMLLNQLQNSFPTFSWVGFMDPKGKVLASTDGILRGEDLSERPVYQEGIKGKFIGDVHNAVLLAKLLPNPTGEPLQFVDISFPLKYKNGEIAGVLAAHLSWEWAKEVEKGVLEPLKYREKDIELFIVSKREHTVLLGPDEWVGKPLKLSGTETAEINKTSWSIEKWADGKEYVTGLAYSQGHQDYPGLGWTVVVRQLKSTAFASVSDMLWFNVWAGLAVTVLFALIGWLLSRLISSPITRLTKVADQLRAGNEVQIPENRGIKEIEVLCRSLRGMLTALTNKDSELVFMQNLAHYDQLTGLPNRTALEVYLEESLETESTDHTLTFLYLDLDGFKSVNDTLGHQTGDVLLQKVAQRLMALSHDKGITVRLGGDEFLIVLRSIGANPKEEAQAYANEITQSLNKPFIIEYERIHIGCSIGGAEYPTNSGNPSEIIRMADEALYESKRSGKNKMTFYVDLNKDQDEQDTQNK</sequence>
<dbReference type="PANTHER" id="PTHR46663:SF2">
    <property type="entry name" value="GGDEF DOMAIN-CONTAINING PROTEIN"/>
    <property type="match status" value="1"/>
</dbReference>
<dbReference type="Gene3D" id="3.30.450.20">
    <property type="entry name" value="PAS domain"/>
    <property type="match status" value="1"/>
</dbReference>
<name>A0A2W0C348_9BACL</name>
<dbReference type="Gene3D" id="3.30.70.270">
    <property type="match status" value="1"/>
</dbReference>
<dbReference type="CDD" id="cd01949">
    <property type="entry name" value="GGDEF"/>
    <property type="match status" value="1"/>
</dbReference>
<keyword evidence="3 4" id="KW-0472">Membrane</keyword>
<dbReference type="EMBL" id="PRLG01000029">
    <property type="protein sequence ID" value="PYY26520.1"/>
    <property type="molecule type" value="Genomic_DNA"/>
</dbReference>
<dbReference type="CDD" id="cd06225">
    <property type="entry name" value="HAMP"/>
    <property type="match status" value="1"/>
</dbReference>
<dbReference type="PANTHER" id="PTHR46663">
    <property type="entry name" value="DIGUANYLATE CYCLASE DGCT-RELATED"/>
    <property type="match status" value="1"/>
</dbReference>
<feature type="domain" description="GGDEF" evidence="6">
    <location>
        <begin position="406"/>
        <end position="541"/>
    </location>
</feature>
<reference evidence="7 8" key="1">
    <citation type="submission" date="2018-01" db="EMBL/GenBank/DDBJ databases">
        <title>Genome sequence of the PGP bacterium Paenibacillus illinoisensis E3.</title>
        <authorList>
            <person name="Rolli E."/>
            <person name="Marasco R."/>
            <person name="Bessem C."/>
            <person name="Michoud G."/>
            <person name="Gaiarsa S."/>
            <person name="Borin S."/>
            <person name="Daffonchio D."/>
        </authorList>
    </citation>
    <scope>NUCLEOTIDE SEQUENCE [LARGE SCALE GENOMIC DNA]</scope>
    <source>
        <strain evidence="7 8">E3</strain>
    </source>
</reference>
<evidence type="ECO:0000256" key="1">
    <source>
        <dbReference type="ARBA" id="ARBA00004236"/>
    </source>
</evidence>
<feature type="transmembrane region" description="Helical" evidence="4">
    <location>
        <begin position="7"/>
        <end position="28"/>
    </location>
</feature>
<protein>
    <submittedName>
        <fullName evidence="7">Diguanylate cyclase</fullName>
    </submittedName>
</protein>